<dbReference type="Gene3D" id="1.10.10.10">
    <property type="entry name" value="Winged helix-like DNA-binding domain superfamily/Winged helix DNA-binding domain"/>
    <property type="match status" value="1"/>
</dbReference>
<dbReference type="SMART" id="SM00347">
    <property type="entry name" value="HTH_MARR"/>
    <property type="match status" value="1"/>
</dbReference>
<sequence length="159" mass="17168">MRKSNPHSSIPAPGEGKRGEEGYLGYLLRQAAGAHRLRMDRALGDLGVTQPQFATLTMLAAYPGLSNADLARLALLTPQTLSVIVANLERAGSLVRKPHAVHGRIQHIDLSDSGRALLRACRERVNRLEGELTAGLSAEDERIVRRWLVGVATTDTAGD</sequence>
<accession>A0ABZ0VZU2</accession>
<dbReference type="InterPro" id="IPR039422">
    <property type="entry name" value="MarR/SlyA-like"/>
</dbReference>
<proteinExistence type="predicted"/>
<dbReference type="InterPro" id="IPR036388">
    <property type="entry name" value="WH-like_DNA-bd_sf"/>
</dbReference>
<dbReference type="EMBL" id="CP139858">
    <property type="protein sequence ID" value="WQC01237.1"/>
    <property type="molecule type" value="Genomic_DNA"/>
</dbReference>
<evidence type="ECO:0000313" key="3">
    <source>
        <dbReference type="Proteomes" id="UP001322481"/>
    </source>
</evidence>
<dbReference type="Proteomes" id="UP001322481">
    <property type="component" value="Chromosome"/>
</dbReference>
<keyword evidence="3" id="KW-1185">Reference proteome</keyword>
<dbReference type="Pfam" id="PF12802">
    <property type="entry name" value="MarR_2"/>
    <property type="match status" value="1"/>
</dbReference>
<name>A0ABZ0VZU2_9HYPH</name>
<reference evidence="2 3" key="1">
    <citation type="submission" date="2023-11" db="EMBL/GenBank/DDBJ databases">
        <authorList>
            <person name="Panchal A.K."/>
            <person name="Meaney J.S."/>
            <person name="Karas B.J."/>
            <person name="diCenzo G.C."/>
        </authorList>
    </citation>
    <scope>NUCLEOTIDE SEQUENCE [LARGE SCALE GENOMIC DNA]</scope>
    <source>
        <strain evidence="2 3">NZP2235</strain>
    </source>
</reference>
<dbReference type="PANTHER" id="PTHR33164">
    <property type="entry name" value="TRANSCRIPTIONAL REGULATOR, MARR FAMILY"/>
    <property type="match status" value="1"/>
</dbReference>
<dbReference type="InterPro" id="IPR000835">
    <property type="entry name" value="HTH_MarR-typ"/>
</dbReference>
<dbReference type="SUPFAM" id="SSF46785">
    <property type="entry name" value="Winged helix' DNA-binding domain"/>
    <property type="match status" value="1"/>
</dbReference>
<gene>
    <name evidence="2" type="ORF">U0R22_005453</name>
</gene>
<dbReference type="InterPro" id="IPR036390">
    <property type="entry name" value="WH_DNA-bd_sf"/>
</dbReference>
<evidence type="ECO:0000313" key="2">
    <source>
        <dbReference type="EMBL" id="WQC01237.1"/>
    </source>
</evidence>
<dbReference type="PANTHER" id="PTHR33164:SF43">
    <property type="entry name" value="HTH-TYPE TRANSCRIPTIONAL REPRESSOR YETL"/>
    <property type="match status" value="1"/>
</dbReference>
<organism evidence="2 3">
    <name type="scientific">Mesorhizobium huakuii</name>
    <dbReference type="NCBI Taxonomy" id="28104"/>
    <lineage>
        <taxon>Bacteria</taxon>
        <taxon>Pseudomonadati</taxon>
        <taxon>Pseudomonadota</taxon>
        <taxon>Alphaproteobacteria</taxon>
        <taxon>Hyphomicrobiales</taxon>
        <taxon>Phyllobacteriaceae</taxon>
        <taxon>Mesorhizobium</taxon>
    </lineage>
</organism>
<feature type="domain" description="HTH marR-type" evidence="1">
    <location>
        <begin position="21"/>
        <end position="153"/>
    </location>
</feature>
<dbReference type="RefSeq" id="WP_322416131.1">
    <property type="nucleotide sequence ID" value="NZ_CP139858.1"/>
</dbReference>
<protein>
    <submittedName>
        <fullName evidence="2">MarR family transcriptional regulator</fullName>
    </submittedName>
</protein>
<evidence type="ECO:0000259" key="1">
    <source>
        <dbReference type="PROSITE" id="PS50995"/>
    </source>
</evidence>
<dbReference type="PROSITE" id="PS50995">
    <property type="entry name" value="HTH_MARR_2"/>
    <property type="match status" value="1"/>
</dbReference>